<dbReference type="PANTHER" id="PTHR37953">
    <property type="entry name" value="UPF0127 PROTEIN MJ1496"/>
    <property type="match status" value="1"/>
</dbReference>
<name>A0A2P1PP34_9GAMM</name>
<reference evidence="1 2" key="2">
    <citation type="submission" date="2018-03" db="EMBL/GenBank/DDBJ databases">
        <authorList>
            <person name="Keele B.F."/>
        </authorList>
    </citation>
    <scope>NUCLEOTIDE SEQUENCE [LARGE SCALE GENOMIC DNA]</scope>
    <source>
        <strain evidence="1 2">D13</strain>
    </source>
</reference>
<protein>
    <submittedName>
        <fullName evidence="1">ACR family protein</fullName>
    </submittedName>
</protein>
<reference evidence="1 2" key="1">
    <citation type="submission" date="2018-03" db="EMBL/GenBank/DDBJ databases">
        <title>Ahniella affigens gen. nov., sp. nov., a gammaproteobacterium isolated from sandy soil near a stream.</title>
        <authorList>
            <person name="Ko Y."/>
            <person name="Kim J.-H."/>
        </authorList>
    </citation>
    <scope>NUCLEOTIDE SEQUENCE [LARGE SCALE GENOMIC DNA]</scope>
    <source>
        <strain evidence="1 2">D13</strain>
    </source>
</reference>
<gene>
    <name evidence="1" type="ORF">C7S18_05035</name>
</gene>
<dbReference type="Proteomes" id="UP000241074">
    <property type="component" value="Chromosome"/>
</dbReference>
<evidence type="ECO:0000313" key="1">
    <source>
        <dbReference type="EMBL" id="AVP96604.1"/>
    </source>
</evidence>
<dbReference type="PANTHER" id="PTHR37953:SF1">
    <property type="entry name" value="UPF0127 PROTEIN MJ1496"/>
    <property type="match status" value="1"/>
</dbReference>
<sequence length="141" mass="15239">MIAMLLALVSGCANLPTVTLKGQAYSVELALNDADRAHGLMFRTSMADDHGMLFVFPNESPRSFWMKNTKIPLDILYFDADARFVSGQFNVPTCAGGDRCPSYPSDGPAKYVLELNAGVGKRLDLRAGDVLAIPPGIKSED</sequence>
<dbReference type="InterPro" id="IPR003795">
    <property type="entry name" value="DUF192"/>
</dbReference>
<dbReference type="Pfam" id="PF02643">
    <property type="entry name" value="DUF192"/>
    <property type="match status" value="1"/>
</dbReference>
<keyword evidence="2" id="KW-1185">Reference proteome</keyword>
<dbReference type="EMBL" id="CP027860">
    <property type="protein sequence ID" value="AVP96604.1"/>
    <property type="molecule type" value="Genomic_DNA"/>
</dbReference>
<dbReference type="KEGG" id="xba:C7S18_05035"/>
<organism evidence="1 2">
    <name type="scientific">Ahniella affigens</name>
    <dbReference type="NCBI Taxonomy" id="2021234"/>
    <lineage>
        <taxon>Bacteria</taxon>
        <taxon>Pseudomonadati</taxon>
        <taxon>Pseudomonadota</taxon>
        <taxon>Gammaproteobacteria</taxon>
        <taxon>Lysobacterales</taxon>
        <taxon>Rhodanobacteraceae</taxon>
        <taxon>Ahniella</taxon>
    </lineage>
</organism>
<dbReference type="AlphaFoldDB" id="A0A2P1PP34"/>
<accession>A0A2P1PP34</accession>
<evidence type="ECO:0000313" key="2">
    <source>
        <dbReference type="Proteomes" id="UP000241074"/>
    </source>
</evidence>
<dbReference type="InterPro" id="IPR038695">
    <property type="entry name" value="Saro_0823-like_sf"/>
</dbReference>
<dbReference type="OrthoDB" id="5526466at2"/>
<proteinExistence type="predicted"/>
<dbReference type="Gene3D" id="2.60.120.1140">
    <property type="entry name" value="Protein of unknown function DUF192"/>
    <property type="match status" value="1"/>
</dbReference>